<dbReference type="GO" id="GO:0005829">
    <property type="term" value="C:cytosol"/>
    <property type="evidence" value="ECO:0007669"/>
    <property type="project" value="TreeGrafter"/>
</dbReference>
<keyword evidence="2" id="KW-0560">Oxidoreductase</keyword>
<dbReference type="Gene3D" id="3.90.180.10">
    <property type="entry name" value="Medium-chain alcohol dehydrogenases, catalytic domain"/>
    <property type="match status" value="1"/>
</dbReference>
<reference evidence="5" key="1">
    <citation type="submission" date="2016-01" db="EMBL/GenBank/DDBJ databases">
        <authorList>
            <person name="Peeters Charlotte."/>
        </authorList>
    </citation>
    <scope>NUCLEOTIDE SEQUENCE [LARGE SCALE GENOMIC DNA]</scope>
</reference>
<dbReference type="Pfam" id="PF08240">
    <property type="entry name" value="ADH_N"/>
    <property type="match status" value="1"/>
</dbReference>
<evidence type="ECO:0000256" key="2">
    <source>
        <dbReference type="ARBA" id="ARBA00023002"/>
    </source>
</evidence>
<dbReference type="SUPFAM" id="SSF50129">
    <property type="entry name" value="GroES-like"/>
    <property type="match status" value="1"/>
</dbReference>
<dbReference type="Pfam" id="PF00107">
    <property type="entry name" value="ADH_zinc_N"/>
    <property type="match status" value="1"/>
</dbReference>
<dbReference type="SMART" id="SM00829">
    <property type="entry name" value="PKS_ER"/>
    <property type="match status" value="1"/>
</dbReference>
<accession>A0A158E2L6</accession>
<dbReference type="CDD" id="cd05286">
    <property type="entry name" value="QOR2"/>
    <property type="match status" value="1"/>
</dbReference>
<keyword evidence="1" id="KW-0521">NADP</keyword>
<dbReference type="PANTHER" id="PTHR48106:SF13">
    <property type="entry name" value="QUINONE OXIDOREDUCTASE-RELATED"/>
    <property type="match status" value="1"/>
</dbReference>
<dbReference type="GO" id="GO:0008270">
    <property type="term" value="F:zinc ion binding"/>
    <property type="evidence" value="ECO:0007669"/>
    <property type="project" value="InterPro"/>
</dbReference>
<dbReference type="InterPro" id="IPR020843">
    <property type="entry name" value="ER"/>
</dbReference>
<dbReference type="InterPro" id="IPR013149">
    <property type="entry name" value="ADH-like_C"/>
</dbReference>
<dbReference type="InterPro" id="IPR011032">
    <property type="entry name" value="GroES-like_sf"/>
</dbReference>
<dbReference type="STRING" id="1777137.AWB76_07832"/>
<dbReference type="Gene3D" id="3.40.50.720">
    <property type="entry name" value="NAD(P)-binding Rossmann-like Domain"/>
    <property type="match status" value="1"/>
</dbReference>
<dbReference type="GO" id="GO:0003960">
    <property type="term" value="F:quinone reductase (NADPH) activity"/>
    <property type="evidence" value="ECO:0007669"/>
    <property type="project" value="InterPro"/>
</dbReference>
<sequence length="320" mass="33696">MKQILVRKTGGPGVLELVSSPSPSPRSDEVLVDVEAAGVNYVDVYQRNGAVDYQSGVFVPGFEGVGTIREVGSSVASLRAGARVAWINVPGSYSEQVVMTADQAIVIPSSFTTDEALLFQGITAQYLLAEYRIIKPGDVALVHAAAGGVGQFLVQWLKRMGAVVIGTASTEEKLQTVRAIGADYAVNYSDGHFLDAVLAITNGRGVDVAFDAVGATTFSETVKALAARGIAVAYGQASGVAPDVQIYPLILKGARVAGGSIFTYIQDPMEMQRRAAELTCGIEEGWLSALKTTHFPLHEASSAHRAIESRGTQGKLALIP</sequence>
<dbReference type="RefSeq" id="WP_063936458.1">
    <property type="nucleotide sequence ID" value="NZ_FCOI02000086.1"/>
</dbReference>
<dbReference type="InterPro" id="IPR013154">
    <property type="entry name" value="ADH-like_N"/>
</dbReference>
<feature type="domain" description="Enoyl reductase (ER)" evidence="3">
    <location>
        <begin position="10"/>
        <end position="318"/>
    </location>
</feature>
<proteinExistence type="predicted"/>
<keyword evidence="5" id="KW-1185">Reference proteome</keyword>
<dbReference type="Proteomes" id="UP000054624">
    <property type="component" value="Unassembled WGS sequence"/>
</dbReference>
<organism evidence="4 5">
    <name type="scientific">Caballeronia temeraria</name>
    <dbReference type="NCBI Taxonomy" id="1777137"/>
    <lineage>
        <taxon>Bacteria</taxon>
        <taxon>Pseudomonadati</taxon>
        <taxon>Pseudomonadota</taxon>
        <taxon>Betaproteobacteria</taxon>
        <taxon>Burkholderiales</taxon>
        <taxon>Burkholderiaceae</taxon>
        <taxon>Caballeronia</taxon>
    </lineage>
</organism>
<dbReference type="EMBL" id="FCOI02000086">
    <property type="protein sequence ID" value="SAL00177.1"/>
    <property type="molecule type" value="Genomic_DNA"/>
</dbReference>
<dbReference type="PANTHER" id="PTHR48106">
    <property type="entry name" value="QUINONE OXIDOREDUCTASE PIG3-RELATED"/>
    <property type="match status" value="1"/>
</dbReference>
<dbReference type="GO" id="GO:0070402">
    <property type="term" value="F:NADPH binding"/>
    <property type="evidence" value="ECO:0007669"/>
    <property type="project" value="TreeGrafter"/>
</dbReference>
<dbReference type="InterPro" id="IPR047618">
    <property type="entry name" value="QOR-like"/>
</dbReference>
<gene>
    <name evidence="4" type="ORF">AWB76_07832</name>
</gene>
<evidence type="ECO:0000313" key="4">
    <source>
        <dbReference type="EMBL" id="SAL00177.1"/>
    </source>
</evidence>
<name>A0A158E2L6_9BURK</name>
<dbReference type="PROSITE" id="PS01162">
    <property type="entry name" value="QOR_ZETA_CRYSTAL"/>
    <property type="match status" value="1"/>
</dbReference>
<dbReference type="SUPFAM" id="SSF51735">
    <property type="entry name" value="NAD(P)-binding Rossmann-fold domains"/>
    <property type="match status" value="1"/>
</dbReference>
<dbReference type="AlphaFoldDB" id="A0A158E2L6"/>
<protein>
    <submittedName>
        <fullName evidence="4">Quinone oxidoreductase</fullName>
    </submittedName>
</protein>
<evidence type="ECO:0000259" key="3">
    <source>
        <dbReference type="SMART" id="SM00829"/>
    </source>
</evidence>
<dbReference type="InterPro" id="IPR036291">
    <property type="entry name" value="NAD(P)-bd_dom_sf"/>
</dbReference>
<evidence type="ECO:0000256" key="1">
    <source>
        <dbReference type="ARBA" id="ARBA00022857"/>
    </source>
</evidence>
<dbReference type="GO" id="GO:0035925">
    <property type="term" value="F:mRNA 3'-UTR AU-rich region binding"/>
    <property type="evidence" value="ECO:0007669"/>
    <property type="project" value="TreeGrafter"/>
</dbReference>
<dbReference type="InterPro" id="IPR002364">
    <property type="entry name" value="Quin_OxRdtase/zeta-crystal_CS"/>
</dbReference>
<evidence type="ECO:0000313" key="5">
    <source>
        <dbReference type="Proteomes" id="UP000054624"/>
    </source>
</evidence>